<dbReference type="InterPro" id="IPR050315">
    <property type="entry name" value="FAD-oxidoreductase_2"/>
</dbReference>
<sequence length="561" mass="60025">MDSTKDASVRNRRNEISRSWPISATDRRPGADQFDVVIVGFGAAGACAAIAAAEHGARVLVVDRSLGGGASALSGGVVYAGGGTRYQYAAGYPDTPREMYCYLSQEVAGVVNDATLQRFCEESVQRLSWLEQHGARFAGMLCDYKTSYPTDRHYLYFSGNEQAYPYCLHAMPAPRGHRQVAKGMGSGRALWQALRRSAESLGVQFLPLTRAEEVLMVDGRVAGLRCRSVTDCNLIMLQHYLRTAPLRAKLTNWAPAIGRALPTGERRLWRRSGELIVEAPNVILAAGGFAFNRDMLLYNAPAYAGISPMGTEGDDGSGIMLGVSVGGATAYLNRLAAWRFLSPPSAMLQGVSVGVNGERIANEDLYGATHADVMVRNFGGKGFLILDAAMWQRARAQLPYQTTPLQRLQMAAVLTTERRKAATLDELAVKLDISPSGLAATVAAYNHAAAESLQDPARKATAMLRPLRQPPFYGVDISIRPSMAYFVPGMTLGGLKVDGASGEVLRDDGSAISGLYAAGRTAVGVCSNSYISGLSLADCVFSGKRAGEHAAVRAGTTSSRH</sequence>
<keyword evidence="4" id="KW-0560">Oxidoreductase</keyword>
<dbReference type="Gene3D" id="3.50.50.60">
    <property type="entry name" value="FAD/NAD(P)-binding domain"/>
    <property type="match status" value="2"/>
</dbReference>
<evidence type="ECO:0000259" key="5">
    <source>
        <dbReference type="Pfam" id="PF00890"/>
    </source>
</evidence>
<evidence type="ECO:0000313" key="6">
    <source>
        <dbReference type="EMBL" id="GFG62709.1"/>
    </source>
</evidence>
<keyword evidence="2" id="KW-0285">Flavoprotein</keyword>
<dbReference type="EMBL" id="BLKU01000001">
    <property type="protein sequence ID" value="GFG62709.1"/>
    <property type="molecule type" value="Genomic_DNA"/>
</dbReference>
<proteinExistence type="predicted"/>
<gene>
    <name evidence="7" type="ORF">I2456_01760</name>
    <name evidence="6" type="ORF">MKUB_01990</name>
</gene>
<reference evidence="7" key="3">
    <citation type="submission" date="2020-11" db="EMBL/GenBank/DDBJ databases">
        <title>Intraspecies plasmid and genomic variation of Mycobacterium kubicae revealed by the complete genome sequences of two clinical isolates.</title>
        <authorList>
            <person name="Hendrix J.R."/>
            <person name="Epperson L.E."/>
            <person name="Honda J.R."/>
            <person name="Strong M."/>
        </authorList>
    </citation>
    <scope>NUCLEOTIDE SEQUENCE</scope>
    <source>
        <strain evidence="7">JCM 13573</strain>
    </source>
</reference>
<evidence type="ECO:0000313" key="8">
    <source>
        <dbReference type="Proteomes" id="UP000465306"/>
    </source>
</evidence>
<keyword evidence="8" id="KW-1185">Reference proteome</keyword>
<dbReference type="Proteomes" id="UP000465306">
    <property type="component" value="Unassembled WGS sequence"/>
</dbReference>
<organism evidence="7 9">
    <name type="scientific">Mycobacterium kubicae</name>
    <dbReference type="NCBI Taxonomy" id="120959"/>
    <lineage>
        <taxon>Bacteria</taxon>
        <taxon>Bacillati</taxon>
        <taxon>Actinomycetota</taxon>
        <taxon>Actinomycetes</taxon>
        <taxon>Mycobacteriales</taxon>
        <taxon>Mycobacteriaceae</taxon>
        <taxon>Mycobacterium</taxon>
        <taxon>Mycobacterium simiae complex</taxon>
    </lineage>
</organism>
<accession>A0AAX1JA15</accession>
<dbReference type="Proteomes" id="UP000663583">
    <property type="component" value="Chromosome"/>
</dbReference>
<dbReference type="AlphaFoldDB" id="A0AAX1JA15"/>
<dbReference type="GO" id="GO:0033765">
    <property type="term" value="F:steroid dehydrogenase activity, acting on the CH-CH group of donors"/>
    <property type="evidence" value="ECO:0007669"/>
    <property type="project" value="UniProtKB-ARBA"/>
</dbReference>
<dbReference type="InterPro" id="IPR027477">
    <property type="entry name" value="Succ_DH/fumarate_Rdtase_cat_sf"/>
</dbReference>
<keyword evidence="3" id="KW-0274">FAD</keyword>
<evidence type="ECO:0000256" key="3">
    <source>
        <dbReference type="ARBA" id="ARBA00022827"/>
    </source>
</evidence>
<reference evidence="6" key="2">
    <citation type="submission" date="2020-02" db="EMBL/GenBank/DDBJ databases">
        <authorList>
            <person name="Matsumoto Y."/>
            <person name="Kinjo T."/>
            <person name="Motooka D."/>
            <person name="Nabeya D."/>
            <person name="Jung N."/>
            <person name="Uechi K."/>
            <person name="Horii T."/>
            <person name="Iida T."/>
            <person name="Fujita J."/>
            <person name="Nakamura S."/>
        </authorList>
    </citation>
    <scope>NUCLEOTIDE SEQUENCE</scope>
    <source>
        <strain evidence="6">JCM 13573</strain>
    </source>
</reference>
<evidence type="ECO:0000313" key="7">
    <source>
        <dbReference type="EMBL" id="QPI38315.1"/>
    </source>
</evidence>
<dbReference type="PRINTS" id="PR00411">
    <property type="entry name" value="PNDRDTASEI"/>
</dbReference>
<dbReference type="Pfam" id="PF00890">
    <property type="entry name" value="FAD_binding_2"/>
    <property type="match status" value="1"/>
</dbReference>
<evidence type="ECO:0000256" key="1">
    <source>
        <dbReference type="ARBA" id="ARBA00001974"/>
    </source>
</evidence>
<protein>
    <submittedName>
        <fullName evidence="7">FAD-binding protein</fullName>
    </submittedName>
    <submittedName>
        <fullName evidence="6">Pyridine nucleotide-disulfide oxidoreductase</fullName>
    </submittedName>
</protein>
<feature type="domain" description="FAD-dependent oxidoreductase 2 FAD-binding" evidence="5">
    <location>
        <begin position="35"/>
        <end position="525"/>
    </location>
</feature>
<dbReference type="NCBIfam" id="NF005513">
    <property type="entry name" value="PRK07121.1-6"/>
    <property type="match status" value="1"/>
</dbReference>
<evidence type="ECO:0000256" key="4">
    <source>
        <dbReference type="ARBA" id="ARBA00023002"/>
    </source>
</evidence>
<name>A0AAX1JA15_9MYCO</name>
<evidence type="ECO:0000256" key="2">
    <source>
        <dbReference type="ARBA" id="ARBA00022630"/>
    </source>
</evidence>
<dbReference type="InterPro" id="IPR003953">
    <property type="entry name" value="FAD-dep_OxRdtase_2_FAD-bd"/>
</dbReference>
<dbReference type="PANTHER" id="PTHR43400">
    <property type="entry name" value="FUMARATE REDUCTASE"/>
    <property type="match status" value="1"/>
</dbReference>
<dbReference type="GO" id="GO:0008202">
    <property type="term" value="P:steroid metabolic process"/>
    <property type="evidence" value="ECO:0007669"/>
    <property type="project" value="UniProtKB-ARBA"/>
</dbReference>
<dbReference type="PANTHER" id="PTHR43400:SF10">
    <property type="entry name" value="3-OXOSTEROID 1-DEHYDROGENASE"/>
    <property type="match status" value="1"/>
</dbReference>
<dbReference type="EMBL" id="CP065047">
    <property type="protein sequence ID" value="QPI38315.1"/>
    <property type="molecule type" value="Genomic_DNA"/>
</dbReference>
<comment type="cofactor">
    <cofactor evidence="1">
        <name>FAD</name>
        <dbReference type="ChEBI" id="CHEBI:57692"/>
    </cofactor>
</comment>
<evidence type="ECO:0000313" key="9">
    <source>
        <dbReference type="Proteomes" id="UP000663583"/>
    </source>
</evidence>
<dbReference type="SUPFAM" id="SSF56425">
    <property type="entry name" value="Succinate dehydrogenase/fumarate reductase flavoprotein, catalytic domain"/>
    <property type="match status" value="1"/>
</dbReference>
<reference evidence="6 8" key="1">
    <citation type="journal article" date="2019" name="Emerg. Microbes Infect.">
        <title>Comprehensive subspecies identification of 175 nontuberculous mycobacteria species based on 7547 genomic profiles.</title>
        <authorList>
            <person name="Matsumoto Y."/>
            <person name="Kinjo T."/>
            <person name="Motooka D."/>
            <person name="Nabeya D."/>
            <person name="Jung N."/>
            <person name="Uechi K."/>
            <person name="Horii T."/>
            <person name="Iida T."/>
            <person name="Fujita J."/>
            <person name="Nakamura S."/>
        </authorList>
    </citation>
    <scope>NUCLEOTIDE SEQUENCE [LARGE SCALE GENOMIC DNA]</scope>
    <source>
        <strain evidence="6 8">JCM 13573</strain>
    </source>
</reference>
<dbReference type="InterPro" id="IPR036188">
    <property type="entry name" value="FAD/NAD-bd_sf"/>
</dbReference>
<dbReference type="SUPFAM" id="SSF51905">
    <property type="entry name" value="FAD/NAD(P)-binding domain"/>
    <property type="match status" value="1"/>
</dbReference>
<dbReference type="KEGG" id="mku:I2456_01760"/>
<dbReference type="Gene3D" id="3.90.700.10">
    <property type="entry name" value="Succinate dehydrogenase/fumarate reductase flavoprotein, catalytic domain"/>
    <property type="match status" value="1"/>
</dbReference>
<dbReference type="RefSeq" id="WP_085073940.1">
    <property type="nucleotide sequence ID" value="NZ_BLKU01000001.1"/>
</dbReference>
<dbReference type="NCBIfam" id="NF005511">
    <property type="entry name" value="PRK07121.1-4"/>
    <property type="match status" value="1"/>
</dbReference>